<dbReference type="Gene3D" id="3.30.70.3530">
    <property type="entry name" value="GCM motif"/>
    <property type="match status" value="1"/>
</dbReference>
<dbReference type="InterPro" id="IPR039791">
    <property type="entry name" value="GCM"/>
</dbReference>
<dbReference type="InterPro" id="IPR043020">
    <property type="entry name" value="GCM_large"/>
</dbReference>
<evidence type="ECO:0000256" key="1">
    <source>
        <dbReference type="ARBA" id="ARBA00022473"/>
    </source>
</evidence>
<feature type="compositionally biased region" description="Polar residues" evidence="6">
    <location>
        <begin position="520"/>
        <end position="532"/>
    </location>
</feature>
<evidence type="ECO:0000256" key="7">
    <source>
        <dbReference type="SAM" id="SignalP"/>
    </source>
</evidence>
<dbReference type="GO" id="GO:0000978">
    <property type="term" value="F:RNA polymerase II cis-regulatory region sequence-specific DNA binding"/>
    <property type="evidence" value="ECO:0007669"/>
    <property type="project" value="TreeGrafter"/>
</dbReference>
<dbReference type="EMBL" id="OV696687">
    <property type="protein sequence ID" value="CAH1255225.1"/>
    <property type="molecule type" value="Genomic_DNA"/>
</dbReference>
<evidence type="ECO:0000256" key="5">
    <source>
        <dbReference type="ARBA" id="ARBA00023242"/>
    </source>
</evidence>
<feature type="compositionally biased region" description="Basic and acidic residues" evidence="6">
    <location>
        <begin position="200"/>
        <end position="217"/>
    </location>
</feature>
<keyword evidence="1" id="KW-0217">Developmental protein</keyword>
<dbReference type="OrthoDB" id="6241117at2759"/>
<feature type="region of interest" description="Disordered" evidence="6">
    <location>
        <begin position="497"/>
        <end position="564"/>
    </location>
</feature>
<evidence type="ECO:0000313" key="10">
    <source>
        <dbReference type="Proteomes" id="UP000838412"/>
    </source>
</evidence>
<evidence type="ECO:0000259" key="8">
    <source>
        <dbReference type="PROSITE" id="PS50807"/>
    </source>
</evidence>
<sequence>MYTYFRLLRLFSAVVPASTRLLVEEEVRHVGTGGEMPRKGGSLDAAGRYLAEFGPAGQVGDRRDWDINDASLPEACRLDPFHEWPDGNVRLVFDASDTDARKHVSGWAMRNTNNHNCHILKKSCLGVLVCALHCTTPDGGKIHMRPAICDKARKKQLGKQCPNGSCQGRLELMPCRGHCGYPVTHFWRQEGNVIFFQAKGTHDHPRPEPKASAEARRNLSGRRYSIAKGRSDCLYEGAQAQYVGEGTLKRSRAKMMSTLWDPSPLKKMCLDPFTDKTRNIIAEDQFYLQPHCLLTDGKMKDHVTHGVTEPYCSASTSPVLYGRHKREEWAVQKCPGSAIWENKPSNNYGHGGSTDAEVCSSNSPVAMTTCSQEQRPVDAMANSSPDGSWGQHSPYPAHGSGGGNALSVYSNVHVHQQSFLVRSETIIVTNNNASSSSNGAAYPVEKWAVVDGHGSDGDSADGVIRHSGTARTSFPNNMSPSNAVTFDYPHGDSCHDNQTSTDLHRDRSLPSIGCFIPETSPGTAANHGQSPTHARYEQAASFPQGSKPEGSPFSGETRWLPCGRDAAKSDPIPVPSVYQSCRYANSPSALVMATTSGPGHFATELPPSGYTTCASTALSCV</sequence>
<evidence type="ECO:0000256" key="2">
    <source>
        <dbReference type="ARBA" id="ARBA00023015"/>
    </source>
</evidence>
<dbReference type="PANTHER" id="PTHR12414">
    <property type="entry name" value="GLIAL CELLS MISSING RELATED/GLIDE"/>
    <property type="match status" value="1"/>
</dbReference>
<dbReference type="InterPro" id="IPR043021">
    <property type="entry name" value="GCM_small"/>
</dbReference>
<dbReference type="GO" id="GO:0001228">
    <property type="term" value="F:DNA-binding transcription activator activity, RNA polymerase II-specific"/>
    <property type="evidence" value="ECO:0007669"/>
    <property type="project" value="InterPro"/>
</dbReference>
<dbReference type="SUPFAM" id="SSF90073">
    <property type="entry name" value="GCM domain"/>
    <property type="match status" value="1"/>
</dbReference>
<organism evidence="9 10">
    <name type="scientific">Branchiostoma lanceolatum</name>
    <name type="common">Common lancelet</name>
    <name type="synonym">Amphioxus lanceolatum</name>
    <dbReference type="NCBI Taxonomy" id="7740"/>
    <lineage>
        <taxon>Eukaryota</taxon>
        <taxon>Metazoa</taxon>
        <taxon>Chordata</taxon>
        <taxon>Cephalochordata</taxon>
        <taxon>Leptocardii</taxon>
        <taxon>Amphioxiformes</taxon>
        <taxon>Branchiostomatidae</taxon>
        <taxon>Branchiostoma</taxon>
    </lineage>
</organism>
<evidence type="ECO:0000313" key="9">
    <source>
        <dbReference type="EMBL" id="CAH1255225.1"/>
    </source>
</evidence>
<feature type="signal peptide" evidence="7">
    <location>
        <begin position="1"/>
        <end position="19"/>
    </location>
</feature>
<keyword evidence="2" id="KW-0805">Transcription regulation</keyword>
<proteinExistence type="predicted"/>
<keyword evidence="5" id="KW-0539">Nucleus</keyword>
<dbReference type="AlphaFoldDB" id="A0A8J9ZIC4"/>
<dbReference type="GO" id="GO:0042063">
    <property type="term" value="P:gliogenesis"/>
    <property type="evidence" value="ECO:0007669"/>
    <property type="project" value="TreeGrafter"/>
</dbReference>
<keyword evidence="3" id="KW-0238">DNA-binding</keyword>
<accession>A0A8J9ZIC4</accession>
<dbReference type="Gene3D" id="2.20.25.670">
    <property type="entry name" value="GCM domain, large subdomain"/>
    <property type="match status" value="1"/>
</dbReference>
<dbReference type="Proteomes" id="UP000838412">
    <property type="component" value="Chromosome 2"/>
</dbReference>
<feature type="region of interest" description="Disordered" evidence="6">
    <location>
        <begin position="200"/>
        <end position="219"/>
    </location>
</feature>
<evidence type="ECO:0000256" key="3">
    <source>
        <dbReference type="ARBA" id="ARBA00023125"/>
    </source>
</evidence>
<gene>
    <name evidence="9" type="primary">GCM2</name>
    <name evidence="9" type="ORF">BLAG_LOCUS14360</name>
</gene>
<keyword evidence="4" id="KW-0804">Transcription</keyword>
<dbReference type="GO" id="GO:0005634">
    <property type="term" value="C:nucleus"/>
    <property type="evidence" value="ECO:0007669"/>
    <property type="project" value="TreeGrafter"/>
</dbReference>
<feature type="region of interest" description="Disordered" evidence="6">
    <location>
        <begin position="379"/>
        <end position="398"/>
    </location>
</feature>
<dbReference type="PROSITE" id="PS50807">
    <property type="entry name" value="GCM"/>
    <property type="match status" value="1"/>
</dbReference>
<evidence type="ECO:0000256" key="4">
    <source>
        <dbReference type="ARBA" id="ARBA00023163"/>
    </source>
</evidence>
<dbReference type="PANTHER" id="PTHR12414:SF8">
    <property type="entry name" value="TRANSCRIPTION FACTOR GLIAL CELLS MISSING-RELATED"/>
    <property type="match status" value="1"/>
</dbReference>
<keyword evidence="7" id="KW-0732">Signal</keyword>
<name>A0A8J9ZIC4_BRALA</name>
<reference evidence="9" key="1">
    <citation type="submission" date="2022-01" db="EMBL/GenBank/DDBJ databases">
        <authorList>
            <person name="Braso-Vives M."/>
        </authorList>
    </citation>
    <scope>NUCLEOTIDE SEQUENCE</scope>
</reference>
<keyword evidence="10" id="KW-1185">Reference proteome</keyword>
<dbReference type="Pfam" id="PF03615">
    <property type="entry name" value="GCM"/>
    <property type="match status" value="1"/>
</dbReference>
<dbReference type="InterPro" id="IPR036115">
    <property type="entry name" value="GCM_dom_sf"/>
</dbReference>
<protein>
    <submittedName>
        <fullName evidence="9">GCM2 protein</fullName>
    </submittedName>
</protein>
<feature type="chain" id="PRO_5035464514" evidence="7">
    <location>
        <begin position="20"/>
        <end position="621"/>
    </location>
</feature>
<evidence type="ECO:0000256" key="6">
    <source>
        <dbReference type="SAM" id="MobiDB-lite"/>
    </source>
</evidence>
<dbReference type="InterPro" id="IPR003902">
    <property type="entry name" value="Tscrpt_reg_GCM"/>
</dbReference>
<feature type="domain" description="GCM" evidence="8">
    <location>
        <begin position="63"/>
        <end position="219"/>
    </location>
</feature>